<organism evidence="2 3">
    <name type="scientific">Solanum commersonii</name>
    <name type="common">Commerson's wild potato</name>
    <name type="synonym">Commerson's nightshade</name>
    <dbReference type="NCBI Taxonomy" id="4109"/>
    <lineage>
        <taxon>Eukaryota</taxon>
        <taxon>Viridiplantae</taxon>
        <taxon>Streptophyta</taxon>
        <taxon>Embryophyta</taxon>
        <taxon>Tracheophyta</taxon>
        <taxon>Spermatophyta</taxon>
        <taxon>Magnoliopsida</taxon>
        <taxon>eudicotyledons</taxon>
        <taxon>Gunneridae</taxon>
        <taxon>Pentapetalae</taxon>
        <taxon>asterids</taxon>
        <taxon>lamiids</taxon>
        <taxon>Solanales</taxon>
        <taxon>Solanaceae</taxon>
        <taxon>Solanoideae</taxon>
        <taxon>Solaneae</taxon>
        <taxon>Solanum</taxon>
    </lineage>
</organism>
<reference evidence="2 3" key="1">
    <citation type="submission" date="2020-09" db="EMBL/GenBank/DDBJ databases">
        <title>De no assembly of potato wild relative species, Solanum commersonii.</title>
        <authorList>
            <person name="Cho K."/>
        </authorList>
    </citation>
    <scope>NUCLEOTIDE SEQUENCE [LARGE SCALE GENOMIC DNA]</scope>
    <source>
        <strain evidence="2">LZ3.2</strain>
        <tissue evidence="2">Leaf</tissue>
    </source>
</reference>
<comment type="caution">
    <text evidence="2">The sequence shown here is derived from an EMBL/GenBank/DDBJ whole genome shotgun (WGS) entry which is preliminary data.</text>
</comment>
<gene>
    <name evidence="2" type="ORF">H5410_035439</name>
</gene>
<sequence>MEKGKTGGDKCSSVADLADEEEQVSTPSLNSKLSLEASIFVHKSVIGKKNKSGALA</sequence>
<name>A0A9J5Y2W8_SOLCO</name>
<keyword evidence="3" id="KW-1185">Reference proteome</keyword>
<evidence type="ECO:0000256" key="1">
    <source>
        <dbReference type="SAM" id="MobiDB-lite"/>
    </source>
</evidence>
<accession>A0A9J5Y2W8</accession>
<dbReference type="Proteomes" id="UP000824120">
    <property type="component" value="Chromosome 7"/>
</dbReference>
<evidence type="ECO:0000313" key="3">
    <source>
        <dbReference type="Proteomes" id="UP000824120"/>
    </source>
</evidence>
<feature type="region of interest" description="Disordered" evidence="1">
    <location>
        <begin position="1"/>
        <end position="28"/>
    </location>
</feature>
<evidence type="ECO:0000313" key="2">
    <source>
        <dbReference type="EMBL" id="KAG5594207.1"/>
    </source>
</evidence>
<proteinExistence type="predicted"/>
<protein>
    <submittedName>
        <fullName evidence="2">Uncharacterized protein</fullName>
    </submittedName>
</protein>
<dbReference type="EMBL" id="JACXVP010000007">
    <property type="protein sequence ID" value="KAG5594207.1"/>
    <property type="molecule type" value="Genomic_DNA"/>
</dbReference>
<dbReference type="AlphaFoldDB" id="A0A9J5Y2W8"/>